<sequence>MISKALAVTLVIAVVNAATLPRIHRQGACGASCRFTFEGVSGAAILQFSEDKCDVAISSRIVLKDCLSPSVEVAEVSLAPIFDVGSERQTSQQCTLVGSVDHVLEALVLYKGSLLPISQLPGPSQAFSPSFLKVVTLPRSPSEEIGGSAVSHECPQGNQSAYLDGLCAVLPLGKWQELSPSGTTYNINGGDETTDCVAFTLTK</sequence>
<evidence type="ECO:0000313" key="2">
    <source>
        <dbReference type="EMBL" id="CAD9233759.1"/>
    </source>
</evidence>
<feature type="chain" id="PRO_5030524531" evidence="1">
    <location>
        <begin position="18"/>
        <end position="203"/>
    </location>
</feature>
<accession>A0A7S1XF66</accession>
<keyword evidence="1" id="KW-0732">Signal</keyword>
<protein>
    <submittedName>
        <fullName evidence="2">Uncharacterized protein</fullName>
    </submittedName>
</protein>
<gene>
    <name evidence="2" type="ORF">CCAE0312_LOCUS5845</name>
</gene>
<proteinExistence type="predicted"/>
<dbReference type="EMBL" id="HBGH01010573">
    <property type="protein sequence ID" value="CAD9233759.1"/>
    <property type="molecule type" value="Transcribed_RNA"/>
</dbReference>
<name>A0A7S1XF66_9RHOD</name>
<reference evidence="2" key="1">
    <citation type="submission" date="2021-01" db="EMBL/GenBank/DDBJ databases">
        <authorList>
            <person name="Corre E."/>
            <person name="Pelletier E."/>
            <person name="Niang G."/>
            <person name="Scheremetjew M."/>
            <person name="Finn R."/>
            <person name="Kale V."/>
            <person name="Holt S."/>
            <person name="Cochrane G."/>
            <person name="Meng A."/>
            <person name="Brown T."/>
            <person name="Cohen L."/>
        </authorList>
    </citation>
    <scope>NUCLEOTIDE SEQUENCE</scope>
    <source>
        <strain evidence="2">SAG 36.94</strain>
    </source>
</reference>
<feature type="signal peptide" evidence="1">
    <location>
        <begin position="1"/>
        <end position="17"/>
    </location>
</feature>
<evidence type="ECO:0000256" key="1">
    <source>
        <dbReference type="SAM" id="SignalP"/>
    </source>
</evidence>
<organism evidence="2">
    <name type="scientific">Compsopogon caeruleus</name>
    <dbReference type="NCBI Taxonomy" id="31354"/>
    <lineage>
        <taxon>Eukaryota</taxon>
        <taxon>Rhodophyta</taxon>
        <taxon>Compsopogonophyceae</taxon>
        <taxon>Compsopogonales</taxon>
        <taxon>Compsopogonaceae</taxon>
        <taxon>Compsopogon</taxon>
    </lineage>
</organism>
<dbReference type="AlphaFoldDB" id="A0A7S1XF66"/>